<sequence>MRVLVLLFFAIFALAGELKIASFNTENLFDAVENGSEYKDFKNGRWSKFEYEKKLKSTSNLIKQIDADIIALQEIENENVLKDLAKISGYEYYKFATLDAKSPFGLGFLSKIAIKDSQKFIVKDVKTRPILSIDVEFDGKIMKLFCVHFPAKKNGIKKQKTAADALKSAIFQQKNTVVLGDFNSEFGYKFLLKDFSTFKNAWDLVAKFDRKSHVSGRAIDHIIYSPDLVVKSDSFKTKKSSSSDHLSLEAIIMQK</sequence>
<proteinExistence type="predicted"/>
<dbReference type="InterPro" id="IPR005135">
    <property type="entry name" value="Endo/exonuclease/phosphatase"/>
</dbReference>
<dbReference type="eggNOG" id="COG2374">
    <property type="taxonomic scope" value="Bacteria"/>
</dbReference>
<gene>
    <name evidence="2" type="ORF">CIG1485E_1051</name>
</gene>
<dbReference type="GO" id="GO:0006506">
    <property type="term" value="P:GPI anchor biosynthetic process"/>
    <property type="evidence" value="ECO:0007669"/>
    <property type="project" value="TreeGrafter"/>
</dbReference>
<keyword evidence="2" id="KW-0378">Hydrolase</keyword>
<dbReference type="GO" id="GO:0004527">
    <property type="term" value="F:exonuclease activity"/>
    <property type="evidence" value="ECO:0007669"/>
    <property type="project" value="UniProtKB-KW"/>
</dbReference>
<dbReference type="Proteomes" id="UP000028486">
    <property type="component" value="Chromosome"/>
</dbReference>
<organism evidence="2 3">
    <name type="scientific">Campylobacter iguaniorum</name>
    <dbReference type="NCBI Taxonomy" id="1244531"/>
    <lineage>
        <taxon>Bacteria</taxon>
        <taxon>Pseudomonadati</taxon>
        <taxon>Campylobacterota</taxon>
        <taxon>Epsilonproteobacteria</taxon>
        <taxon>Campylobacterales</taxon>
        <taxon>Campylobacteraceae</taxon>
        <taxon>Campylobacter</taxon>
    </lineage>
</organism>
<dbReference type="KEGG" id="caj:CIG1485E_1051"/>
<name>A0A076FBV0_9BACT</name>
<keyword evidence="3" id="KW-1185">Reference proteome</keyword>
<dbReference type="GO" id="GO:0016020">
    <property type="term" value="C:membrane"/>
    <property type="evidence" value="ECO:0007669"/>
    <property type="project" value="GOC"/>
</dbReference>
<keyword evidence="2" id="KW-0255">Endonuclease</keyword>
<dbReference type="InterPro" id="IPR051916">
    <property type="entry name" value="GPI-anchor_lipid_remodeler"/>
</dbReference>
<accession>A0A076FBV0</accession>
<dbReference type="Pfam" id="PF19580">
    <property type="entry name" value="Exo_endo_phos_3"/>
    <property type="match status" value="1"/>
</dbReference>
<evidence type="ECO:0000313" key="3">
    <source>
        <dbReference type="Proteomes" id="UP000028486"/>
    </source>
</evidence>
<dbReference type="PANTHER" id="PTHR14859">
    <property type="entry name" value="CALCOFLUOR WHITE HYPERSENSITIVE PROTEIN PRECURSOR"/>
    <property type="match status" value="1"/>
</dbReference>
<dbReference type="AlphaFoldDB" id="A0A076FBV0"/>
<dbReference type="SUPFAM" id="SSF56219">
    <property type="entry name" value="DNase I-like"/>
    <property type="match status" value="1"/>
</dbReference>
<dbReference type="GO" id="GO:0004519">
    <property type="term" value="F:endonuclease activity"/>
    <property type="evidence" value="ECO:0007669"/>
    <property type="project" value="UniProtKB-KW"/>
</dbReference>
<feature type="domain" description="Endonuclease/exonuclease/phosphatase" evidence="1">
    <location>
        <begin position="20"/>
        <end position="191"/>
    </location>
</feature>
<keyword evidence="2" id="KW-0540">Nuclease</keyword>
<evidence type="ECO:0000313" key="2">
    <source>
        <dbReference type="EMBL" id="AII14887.1"/>
    </source>
</evidence>
<dbReference type="InterPro" id="IPR036691">
    <property type="entry name" value="Endo/exonu/phosph_ase_sf"/>
</dbReference>
<reference evidence="3" key="1">
    <citation type="journal article" date="2014" name="Genome Announc.">
        <title>Complete Genome Sequence of Campylobacter iguaniorum Strain 1485ET, Isolated from a Bearded Dragon (Pogona vitticeps).</title>
        <authorList>
            <person name="Gilbert M.J."/>
            <person name="Miller W.G."/>
            <person name="Yee E."/>
            <person name="Kik M."/>
            <person name="Wagenaar J.A."/>
            <person name="Duim B."/>
        </authorList>
    </citation>
    <scope>NUCLEOTIDE SEQUENCE [LARGE SCALE GENOMIC DNA]</scope>
    <source>
        <strain evidence="3">1485E</strain>
    </source>
</reference>
<protein>
    <submittedName>
        <fullName evidence="2">Putative endonuclease/exonuclease/phosphatase</fullName>
    </submittedName>
</protein>
<dbReference type="PANTHER" id="PTHR14859:SF1">
    <property type="entry name" value="PGAP2-INTERACTING PROTEIN"/>
    <property type="match status" value="1"/>
</dbReference>
<dbReference type="OrthoDB" id="184983at2"/>
<dbReference type="Gene3D" id="3.60.10.10">
    <property type="entry name" value="Endonuclease/exonuclease/phosphatase"/>
    <property type="match status" value="1"/>
</dbReference>
<dbReference type="HOGENOM" id="CLU_1088540_0_0_7"/>
<dbReference type="STRING" id="1244531.CIG2463D_1143"/>
<dbReference type="EMBL" id="CP009043">
    <property type="protein sequence ID" value="AII14887.1"/>
    <property type="molecule type" value="Genomic_DNA"/>
</dbReference>
<keyword evidence="2" id="KW-0269">Exonuclease</keyword>
<dbReference type="RefSeq" id="WP_051870934.1">
    <property type="nucleotide sequence ID" value="NZ_CP009043.1"/>
</dbReference>
<evidence type="ECO:0000259" key="1">
    <source>
        <dbReference type="Pfam" id="PF19580"/>
    </source>
</evidence>